<sequence length="48" mass="5446">MRPAYARFTGTWSEHKVKPWLTDAHDPTRHIRAATGKDGIIQEKRTGG</sequence>
<proteinExistence type="predicted"/>
<dbReference type="EMBL" id="REFR01000009">
    <property type="protein sequence ID" value="RMB12478.1"/>
    <property type="molecule type" value="Genomic_DNA"/>
</dbReference>
<protein>
    <submittedName>
        <fullName evidence="1">Uncharacterized protein</fullName>
    </submittedName>
</protein>
<evidence type="ECO:0000313" key="1">
    <source>
        <dbReference type="EMBL" id="RMB12478.1"/>
    </source>
</evidence>
<accession>A0A3M0CSH0</accession>
<reference evidence="1 2" key="1">
    <citation type="submission" date="2018-10" db="EMBL/GenBank/DDBJ databases">
        <title>Genomic Encyclopedia of Archaeal and Bacterial Type Strains, Phase II (KMG-II): from individual species to whole genera.</title>
        <authorList>
            <person name="Goeker M."/>
        </authorList>
    </citation>
    <scope>NUCLEOTIDE SEQUENCE [LARGE SCALE GENOMIC DNA]</scope>
    <source>
        <strain evidence="1 2">DSM 25217</strain>
    </source>
</reference>
<name>A0A3M0CSH0_9PROT</name>
<keyword evidence="2" id="KW-1185">Reference proteome</keyword>
<gene>
    <name evidence="1" type="ORF">BXY39_0974</name>
</gene>
<comment type="caution">
    <text evidence="1">The sequence shown here is derived from an EMBL/GenBank/DDBJ whole genome shotgun (WGS) entry which is preliminary data.</text>
</comment>
<dbReference type="Proteomes" id="UP000271227">
    <property type="component" value="Unassembled WGS sequence"/>
</dbReference>
<dbReference type="InParanoid" id="A0A3M0CSH0"/>
<dbReference type="AlphaFoldDB" id="A0A3M0CSH0"/>
<organism evidence="1 2">
    <name type="scientific">Eilatimonas milleporae</name>
    <dbReference type="NCBI Taxonomy" id="911205"/>
    <lineage>
        <taxon>Bacteria</taxon>
        <taxon>Pseudomonadati</taxon>
        <taxon>Pseudomonadota</taxon>
        <taxon>Alphaproteobacteria</taxon>
        <taxon>Kordiimonadales</taxon>
        <taxon>Kordiimonadaceae</taxon>
        <taxon>Eilatimonas</taxon>
    </lineage>
</organism>
<evidence type="ECO:0000313" key="2">
    <source>
        <dbReference type="Proteomes" id="UP000271227"/>
    </source>
</evidence>